<evidence type="ECO:0000256" key="1">
    <source>
        <dbReference type="SAM" id="MobiDB-lite"/>
    </source>
</evidence>
<feature type="region of interest" description="Disordered" evidence="1">
    <location>
        <begin position="23"/>
        <end position="49"/>
    </location>
</feature>
<reference evidence="5" key="1">
    <citation type="submission" date="2017-02" db="UniProtKB">
        <authorList>
            <consortium name="WormBaseParasite"/>
        </authorList>
    </citation>
    <scope>IDENTIFICATION</scope>
</reference>
<reference evidence="3 4" key="2">
    <citation type="submission" date="2018-11" db="EMBL/GenBank/DDBJ databases">
        <authorList>
            <consortium name="Pathogen Informatics"/>
        </authorList>
    </citation>
    <scope>NUCLEOTIDE SEQUENCE [LARGE SCALE GENOMIC DNA]</scope>
</reference>
<dbReference type="EMBL" id="UZAE01012031">
    <property type="protein sequence ID" value="VDO03163.1"/>
    <property type="molecule type" value="Genomic_DNA"/>
</dbReference>
<dbReference type="Pfam" id="PF16158">
    <property type="entry name" value="N_BRCA1_IG"/>
    <property type="match status" value="1"/>
</dbReference>
<dbReference type="Gene3D" id="2.60.40.10">
    <property type="entry name" value="Immunoglobulins"/>
    <property type="match status" value="1"/>
</dbReference>
<protein>
    <submittedName>
        <fullName evidence="5">N_BRCA1_IG domain-containing protein</fullName>
    </submittedName>
</protein>
<dbReference type="InterPro" id="IPR013783">
    <property type="entry name" value="Ig-like_fold"/>
</dbReference>
<dbReference type="Proteomes" id="UP000278807">
    <property type="component" value="Unassembled WGS sequence"/>
</dbReference>
<dbReference type="OrthoDB" id="661148at2759"/>
<dbReference type="InterPro" id="IPR032350">
    <property type="entry name" value="Nbr1_FW"/>
</dbReference>
<name>A0A0R3TJN3_RODNA</name>
<proteinExistence type="predicted"/>
<dbReference type="WBParaSite" id="HNAJ_0000730701-mRNA-1">
    <property type="protein sequence ID" value="HNAJ_0000730701-mRNA-1"/>
    <property type="gene ID" value="HNAJ_0000730701"/>
</dbReference>
<dbReference type="STRING" id="102285.A0A0R3TJN3"/>
<evidence type="ECO:0000259" key="2">
    <source>
        <dbReference type="Pfam" id="PF16158"/>
    </source>
</evidence>
<organism evidence="5">
    <name type="scientific">Rodentolepis nana</name>
    <name type="common">Dwarf tapeworm</name>
    <name type="synonym">Hymenolepis nana</name>
    <dbReference type="NCBI Taxonomy" id="102285"/>
    <lineage>
        <taxon>Eukaryota</taxon>
        <taxon>Metazoa</taxon>
        <taxon>Spiralia</taxon>
        <taxon>Lophotrochozoa</taxon>
        <taxon>Platyhelminthes</taxon>
        <taxon>Cestoda</taxon>
        <taxon>Eucestoda</taxon>
        <taxon>Cyclophyllidea</taxon>
        <taxon>Hymenolepididae</taxon>
        <taxon>Rodentolepis</taxon>
    </lineage>
</organism>
<dbReference type="AlphaFoldDB" id="A0A0R3TJN3"/>
<gene>
    <name evidence="3" type="ORF">HNAJ_LOCUS7303</name>
</gene>
<sequence length="247" mass="27328">SLPKAIGAYYDFNFESNIDAATSSTPSVTSQSQRYDARHHPSPHSGTRQKSPLIWCVQNTGTSSWPDGCYLTVETQLDLSTISNCDNAVVWLPVPAEFRKPLTELTPGSFAHLVVEIPFPTDDIRQRLAQTNIPIVGAFKLCLPNGDRFGELLYCSIIPDVITGSLLFRAGTPDMPILPPEPHCGHESSSVQQQPMEEDFWRAGSAFNSPSDNDDLPDRNDLLVFLFLFSFSFPRSLHASCCCSSRM</sequence>
<accession>A0A0R3TJN3</accession>
<feature type="compositionally biased region" description="Low complexity" evidence="1">
    <location>
        <begin position="23"/>
        <end position="33"/>
    </location>
</feature>
<evidence type="ECO:0000313" key="5">
    <source>
        <dbReference type="WBParaSite" id="HNAJ_0000730701-mRNA-1"/>
    </source>
</evidence>
<evidence type="ECO:0000313" key="4">
    <source>
        <dbReference type="Proteomes" id="UP000278807"/>
    </source>
</evidence>
<feature type="domain" description="Nbr1 FW" evidence="2">
    <location>
        <begin position="54"/>
        <end position="157"/>
    </location>
</feature>
<evidence type="ECO:0000313" key="3">
    <source>
        <dbReference type="EMBL" id="VDO03163.1"/>
    </source>
</evidence>
<keyword evidence="4" id="KW-1185">Reference proteome</keyword>